<name>A0A9W9GM42_9EURO</name>
<feature type="region of interest" description="Disordered" evidence="1">
    <location>
        <begin position="1"/>
        <end position="21"/>
    </location>
</feature>
<dbReference type="RefSeq" id="XP_056518530.1">
    <property type="nucleotide sequence ID" value="XM_056668700.1"/>
</dbReference>
<dbReference type="OrthoDB" id="4072826at2759"/>
<sequence length="87" mass="9519">MDAGNRPVKPPSGPISSCPQGLARVHKETVVGEGVVDEHLIAITEAENAGSQRVLLKSGFERFREYVEVDGSQTKNLIAFRFVPKKQ</sequence>
<proteinExistence type="predicted"/>
<organism evidence="2 3">
    <name type="scientific">Penicillium bovifimosum</name>
    <dbReference type="NCBI Taxonomy" id="126998"/>
    <lineage>
        <taxon>Eukaryota</taxon>
        <taxon>Fungi</taxon>
        <taxon>Dikarya</taxon>
        <taxon>Ascomycota</taxon>
        <taxon>Pezizomycotina</taxon>
        <taxon>Eurotiomycetes</taxon>
        <taxon>Eurotiomycetidae</taxon>
        <taxon>Eurotiales</taxon>
        <taxon>Aspergillaceae</taxon>
        <taxon>Penicillium</taxon>
    </lineage>
</organism>
<evidence type="ECO:0008006" key="4">
    <source>
        <dbReference type="Google" id="ProtNLM"/>
    </source>
</evidence>
<comment type="caution">
    <text evidence="2">The sequence shown here is derived from an EMBL/GenBank/DDBJ whole genome shotgun (WGS) entry which is preliminary data.</text>
</comment>
<protein>
    <recommendedName>
        <fullName evidence="4">N-acetyltransferase domain-containing protein</fullName>
    </recommendedName>
</protein>
<reference evidence="2" key="2">
    <citation type="journal article" date="2023" name="IMA Fungus">
        <title>Comparative genomic study of the Penicillium genus elucidates a diverse pangenome and 15 lateral gene transfer events.</title>
        <authorList>
            <person name="Petersen C."/>
            <person name="Sorensen T."/>
            <person name="Nielsen M.R."/>
            <person name="Sondergaard T.E."/>
            <person name="Sorensen J.L."/>
            <person name="Fitzpatrick D.A."/>
            <person name="Frisvad J.C."/>
            <person name="Nielsen K.L."/>
        </authorList>
    </citation>
    <scope>NUCLEOTIDE SEQUENCE</scope>
    <source>
        <strain evidence="2">IBT 22155</strain>
    </source>
</reference>
<dbReference type="Proteomes" id="UP001149079">
    <property type="component" value="Unassembled WGS sequence"/>
</dbReference>
<accession>A0A9W9GM42</accession>
<gene>
    <name evidence="2" type="ORF">N7515_007956</name>
</gene>
<dbReference type="GeneID" id="81407870"/>
<dbReference type="EMBL" id="JAPQKL010000006">
    <property type="protein sequence ID" value="KAJ5124131.1"/>
    <property type="molecule type" value="Genomic_DNA"/>
</dbReference>
<dbReference type="AlphaFoldDB" id="A0A9W9GM42"/>
<evidence type="ECO:0000313" key="2">
    <source>
        <dbReference type="EMBL" id="KAJ5124131.1"/>
    </source>
</evidence>
<keyword evidence="3" id="KW-1185">Reference proteome</keyword>
<evidence type="ECO:0000313" key="3">
    <source>
        <dbReference type="Proteomes" id="UP001149079"/>
    </source>
</evidence>
<reference evidence="2" key="1">
    <citation type="submission" date="2022-11" db="EMBL/GenBank/DDBJ databases">
        <authorList>
            <person name="Petersen C."/>
        </authorList>
    </citation>
    <scope>NUCLEOTIDE SEQUENCE</scope>
    <source>
        <strain evidence="2">IBT 22155</strain>
    </source>
</reference>
<evidence type="ECO:0000256" key="1">
    <source>
        <dbReference type="SAM" id="MobiDB-lite"/>
    </source>
</evidence>